<feature type="transmembrane region" description="Helical" evidence="1">
    <location>
        <begin position="12"/>
        <end position="31"/>
    </location>
</feature>
<organism evidence="2 3">
    <name type="scientific">Candidatus Curtissbacteria bacterium RIFOXYA1_FULL_41_14</name>
    <dbReference type="NCBI Taxonomy" id="1797737"/>
    <lineage>
        <taxon>Bacteria</taxon>
        <taxon>Candidatus Curtissiibacteriota</taxon>
    </lineage>
</organism>
<keyword evidence="1" id="KW-0812">Transmembrane</keyword>
<proteinExistence type="predicted"/>
<dbReference type="AlphaFoldDB" id="A0A1F5HD04"/>
<gene>
    <name evidence="2" type="ORF">A2196_04965</name>
</gene>
<dbReference type="Proteomes" id="UP000176751">
    <property type="component" value="Unassembled WGS sequence"/>
</dbReference>
<keyword evidence="1" id="KW-0472">Membrane</keyword>
<dbReference type="EMBL" id="MFCA01000022">
    <property type="protein sequence ID" value="OGE01932.1"/>
    <property type="molecule type" value="Genomic_DNA"/>
</dbReference>
<reference evidence="2 3" key="1">
    <citation type="journal article" date="2016" name="Nat. Commun.">
        <title>Thousands of microbial genomes shed light on interconnected biogeochemical processes in an aquifer system.</title>
        <authorList>
            <person name="Anantharaman K."/>
            <person name="Brown C.T."/>
            <person name="Hug L.A."/>
            <person name="Sharon I."/>
            <person name="Castelle C.J."/>
            <person name="Probst A.J."/>
            <person name="Thomas B.C."/>
            <person name="Singh A."/>
            <person name="Wilkins M.J."/>
            <person name="Karaoz U."/>
            <person name="Brodie E.L."/>
            <person name="Williams K.H."/>
            <person name="Hubbard S.S."/>
            <person name="Banfield J.F."/>
        </authorList>
    </citation>
    <scope>NUCLEOTIDE SEQUENCE [LARGE SCALE GENOMIC DNA]</scope>
</reference>
<evidence type="ECO:0000313" key="3">
    <source>
        <dbReference type="Proteomes" id="UP000176751"/>
    </source>
</evidence>
<keyword evidence="1" id="KW-1133">Transmembrane helix</keyword>
<name>A0A1F5HD04_9BACT</name>
<accession>A0A1F5HD04</accession>
<comment type="caution">
    <text evidence="2">The sequence shown here is derived from an EMBL/GenBank/DDBJ whole genome shotgun (WGS) entry which is preliminary data.</text>
</comment>
<evidence type="ECO:0000313" key="2">
    <source>
        <dbReference type="EMBL" id="OGE01932.1"/>
    </source>
</evidence>
<protein>
    <submittedName>
        <fullName evidence="2">Uncharacterized protein</fullName>
    </submittedName>
</protein>
<evidence type="ECO:0000256" key="1">
    <source>
        <dbReference type="SAM" id="Phobius"/>
    </source>
</evidence>
<sequence length="313" mass="34725">MSSFPIINHIAKYLVILILAASFIFALYWLWQRQPKIQNQEVQTAINSQTVASEGKNPQKLKLSPKDFSVLTSKKVKFEGTSTPNSYLAIFSNTSQAVVKTDTSGNSEKEIDLADGLNLVDLVTVTPDFQTKNKKSLTLLIAQDTKDGDTVYTGPVKTIFDTLITLTTTDGQKEIRASKTTAITLPKEDDKEKESIGSALRNIRIGDFAIVIGNLSKEDQLEAKKIEIIREAVPQNSRRLTVVKTLTAPRQNLFSAKNQQSGEIEEFTLGKTSQILVDGKEAKITDITKDKNTIIISHEEKGKQLIDLIYLLP</sequence>